<dbReference type="EMBL" id="LJCO01000040">
    <property type="protein sequence ID" value="KPV44107.1"/>
    <property type="molecule type" value="Genomic_DNA"/>
</dbReference>
<protein>
    <recommendedName>
        <fullName evidence="3">DUF3303 domain-containing protein</fullName>
    </recommendedName>
</protein>
<evidence type="ECO:0000313" key="1">
    <source>
        <dbReference type="EMBL" id="KPV44107.1"/>
    </source>
</evidence>
<proteinExistence type="predicted"/>
<dbReference type="PATRIC" id="fig|471514.4.peg.883"/>
<dbReference type="RefSeq" id="WP_054968748.1">
    <property type="nucleotide sequence ID" value="NZ_LJCO01000040.1"/>
</dbReference>
<accession>A0A0P9D3M3</accession>
<name>A0A0P9D3M3_9BACL</name>
<dbReference type="AlphaFoldDB" id="A0A0P9D3M3"/>
<dbReference type="OrthoDB" id="2376362at2"/>
<evidence type="ECO:0000313" key="2">
    <source>
        <dbReference type="Proteomes" id="UP000050482"/>
    </source>
</evidence>
<reference evidence="1 2" key="1">
    <citation type="submission" date="2015-09" db="EMBL/GenBank/DDBJ databases">
        <title>Draft genome sequence of Alicyclobacillus ferrooxydans DSM 22381.</title>
        <authorList>
            <person name="Hemp J."/>
        </authorList>
    </citation>
    <scope>NUCLEOTIDE SEQUENCE [LARGE SCALE GENOMIC DNA]</scope>
    <source>
        <strain evidence="1 2">TC-34</strain>
    </source>
</reference>
<organism evidence="1 2">
    <name type="scientific">Alicyclobacillus ferrooxydans</name>
    <dbReference type="NCBI Taxonomy" id="471514"/>
    <lineage>
        <taxon>Bacteria</taxon>
        <taxon>Bacillati</taxon>
        <taxon>Bacillota</taxon>
        <taxon>Bacilli</taxon>
        <taxon>Bacillales</taxon>
        <taxon>Alicyclobacillaceae</taxon>
        <taxon>Alicyclobacillus</taxon>
    </lineage>
</organism>
<gene>
    <name evidence="1" type="ORF">AN477_08505</name>
</gene>
<evidence type="ECO:0008006" key="3">
    <source>
        <dbReference type="Google" id="ProtNLM"/>
    </source>
</evidence>
<dbReference type="Proteomes" id="UP000050482">
    <property type="component" value="Unassembled WGS sequence"/>
</dbReference>
<sequence length="95" mass="10900">MLFHVTARHDIDNCGMYNDEVRQALQEFLPTMPSRCQELDVKVHFAVAGHPDHVFYLLVEADDLTAICTLLCEVPMKQEFDIKPVRRVDRTNAIG</sequence>
<keyword evidence="2" id="KW-1185">Reference proteome</keyword>
<comment type="caution">
    <text evidence="1">The sequence shown here is derived from an EMBL/GenBank/DDBJ whole genome shotgun (WGS) entry which is preliminary data.</text>
</comment>